<accession>A0A210RYY8</accession>
<dbReference type="InterPro" id="IPR001173">
    <property type="entry name" value="Glyco_trans_2-like"/>
</dbReference>
<sequence>MRQNSRLAFAFGVAAFNHQDYILEHLESIKYLVLAYGADIDVDLIINDDCSVDQTRILIDGWLEINMDLFRNVKTIYNPKNLGTCASVNNILMHLVADRCKLSGGDDVYSFENIFELTQHKSDVAILSGRALHLLGLELKIDHTSNILATATQLIYQHDNLLHRFKHFSINNAPNILYANECILQANVRAYLQAFDVMEDWPLQVAIARQFPERRFELIDEVLVYYRRTVGSTYIVANKRFIKDKIQMYDDLIKYESRWIERIRLASRKFCFKSKNSLVNRLMNLDLYFFILSCAPRAFCIISQSKALNMHLEKHRQHYERIRSSTVAIRAYMGYLSVDD</sequence>
<dbReference type="Proteomes" id="UP000196880">
    <property type="component" value="Unassembled WGS sequence"/>
</dbReference>
<comment type="caution">
    <text evidence="2">The sequence shown here is derived from an EMBL/GenBank/DDBJ whole genome shotgun (WGS) entry which is preliminary data.</text>
</comment>
<organism evidence="2 3">
    <name type="scientific">Polynucleobacter hirudinilacicola</name>
    <dbReference type="NCBI Taxonomy" id="1743166"/>
    <lineage>
        <taxon>Bacteria</taxon>
        <taxon>Pseudomonadati</taxon>
        <taxon>Pseudomonadota</taxon>
        <taxon>Betaproteobacteria</taxon>
        <taxon>Burkholderiales</taxon>
        <taxon>Burkholderiaceae</taxon>
        <taxon>Polynucleobacter</taxon>
    </lineage>
</organism>
<dbReference type="AlphaFoldDB" id="A0A210RYY8"/>
<dbReference type="Gene3D" id="3.90.550.10">
    <property type="entry name" value="Spore Coat Polysaccharide Biosynthesis Protein SpsA, Chain A"/>
    <property type="match status" value="1"/>
</dbReference>
<feature type="domain" description="Glycosyltransferase 2-like" evidence="1">
    <location>
        <begin position="13"/>
        <end position="118"/>
    </location>
</feature>
<evidence type="ECO:0000313" key="2">
    <source>
        <dbReference type="EMBL" id="OWF66223.1"/>
    </source>
</evidence>
<gene>
    <name evidence="2" type="ORF">B6A14_03225</name>
</gene>
<dbReference type="CDD" id="cd00761">
    <property type="entry name" value="Glyco_tranf_GTA_type"/>
    <property type="match status" value="1"/>
</dbReference>
<dbReference type="SUPFAM" id="SSF53448">
    <property type="entry name" value="Nucleotide-diphospho-sugar transferases"/>
    <property type="match status" value="1"/>
</dbReference>
<protein>
    <recommendedName>
        <fullName evidence="1">Glycosyltransferase 2-like domain-containing protein</fullName>
    </recommendedName>
</protein>
<dbReference type="EMBL" id="NAIA01000002">
    <property type="protein sequence ID" value="OWF66223.1"/>
    <property type="molecule type" value="Genomic_DNA"/>
</dbReference>
<keyword evidence="3" id="KW-1185">Reference proteome</keyword>
<proteinExistence type="predicted"/>
<evidence type="ECO:0000313" key="3">
    <source>
        <dbReference type="Proteomes" id="UP000196880"/>
    </source>
</evidence>
<evidence type="ECO:0000259" key="1">
    <source>
        <dbReference type="Pfam" id="PF00535"/>
    </source>
</evidence>
<name>A0A210RYY8_9BURK</name>
<reference evidence="2 3" key="1">
    <citation type="submission" date="2017-03" db="EMBL/GenBank/DDBJ databases">
        <title>New species Polynucleobacter sp. MWH-EgelM1-30-B4.</title>
        <authorList>
            <person name="Hahn M.W."/>
        </authorList>
    </citation>
    <scope>NUCLEOTIDE SEQUENCE [LARGE SCALE GENOMIC DNA]</scope>
    <source>
        <strain evidence="2 3">MWH-EgelM1-30-B4</strain>
    </source>
</reference>
<dbReference type="OrthoDB" id="9149866at2"/>
<dbReference type="RefSeq" id="WP_087909022.1">
    <property type="nucleotide sequence ID" value="NZ_NAIA01000002.1"/>
</dbReference>
<dbReference type="InterPro" id="IPR029044">
    <property type="entry name" value="Nucleotide-diphossugar_trans"/>
</dbReference>
<dbReference type="Pfam" id="PF00535">
    <property type="entry name" value="Glycos_transf_2"/>
    <property type="match status" value="1"/>
</dbReference>